<gene>
    <name evidence="4" type="primary">fliE</name>
    <name evidence="5" type="ORF">EV668_2467</name>
</gene>
<proteinExistence type="inferred from homology"/>
<dbReference type="GO" id="GO:0071973">
    <property type="term" value="P:bacterial-type flagellum-dependent cell motility"/>
    <property type="evidence" value="ECO:0007669"/>
    <property type="project" value="InterPro"/>
</dbReference>
<reference evidence="5 6" key="1">
    <citation type="submission" date="2019-03" db="EMBL/GenBank/DDBJ databases">
        <title>Genomic Encyclopedia of Type Strains, Phase IV (KMG-IV): sequencing the most valuable type-strain genomes for metagenomic binning, comparative biology and taxonomic classification.</title>
        <authorList>
            <person name="Goeker M."/>
        </authorList>
    </citation>
    <scope>NUCLEOTIDE SEQUENCE [LARGE SCALE GENOMIC DNA]</scope>
    <source>
        <strain evidence="5 6">DSM 25903</strain>
    </source>
</reference>
<comment type="similarity">
    <text evidence="2 4">Belongs to the FliE family.</text>
</comment>
<dbReference type="RefSeq" id="WP_133770402.1">
    <property type="nucleotide sequence ID" value="NZ_SNZR01000013.1"/>
</dbReference>
<dbReference type="Pfam" id="PF02049">
    <property type="entry name" value="FliE"/>
    <property type="match status" value="1"/>
</dbReference>
<keyword evidence="5" id="KW-0966">Cell projection</keyword>
<dbReference type="PANTHER" id="PTHR34653">
    <property type="match status" value="1"/>
</dbReference>
<dbReference type="InterPro" id="IPR001624">
    <property type="entry name" value="FliE"/>
</dbReference>
<organism evidence="5 6">
    <name type="scientific">Enterovirga rhinocerotis</name>
    <dbReference type="NCBI Taxonomy" id="1339210"/>
    <lineage>
        <taxon>Bacteria</taxon>
        <taxon>Pseudomonadati</taxon>
        <taxon>Pseudomonadota</taxon>
        <taxon>Alphaproteobacteria</taxon>
        <taxon>Hyphomicrobiales</taxon>
        <taxon>Methylobacteriaceae</taxon>
        <taxon>Enterovirga</taxon>
    </lineage>
</organism>
<name>A0A4R7BWS1_9HYPH</name>
<evidence type="ECO:0000256" key="1">
    <source>
        <dbReference type="ARBA" id="ARBA00004117"/>
    </source>
</evidence>
<evidence type="ECO:0000256" key="4">
    <source>
        <dbReference type="HAMAP-Rule" id="MF_00724"/>
    </source>
</evidence>
<keyword evidence="3 4" id="KW-0975">Bacterial flagellum</keyword>
<dbReference type="GO" id="GO:0009425">
    <property type="term" value="C:bacterial-type flagellum basal body"/>
    <property type="evidence" value="ECO:0007669"/>
    <property type="project" value="UniProtKB-SubCell"/>
</dbReference>
<evidence type="ECO:0000313" key="5">
    <source>
        <dbReference type="EMBL" id="TDR89632.1"/>
    </source>
</evidence>
<sequence>MTATGFAVGAYTATQQLTKAGALKGLAAGIQGGAAAAAAPGFGQLVASALDGAAGASRKAEAQAIAAASGKTNLVEVVTAVAESETALQSLVAVRDRVIAAYEEIMRMQV</sequence>
<dbReference type="Proteomes" id="UP000295122">
    <property type="component" value="Unassembled WGS sequence"/>
</dbReference>
<keyword evidence="5" id="KW-0969">Cilium</keyword>
<dbReference type="AlphaFoldDB" id="A0A4R7BWS1"/>
<protein>
    <recommendedName>
        <fullName evidence="4">Flagellar hook-basal body complex protein FliE</fullName>
    </recommendedName>
</protein>
<keyword evidence="6" id="KW-1185">Reference proteome</keyword>
<dbReference type="PANTHER" id="PTHR34653:SF1">
    <property type="entry name" value="FLAGELLAR HOOK-BASAL BODY COMPLEX PROTEIN FLIE"/>
    <property type="match status" value="1"/>
</dbReference>
<evidence type="ECO:0000256" key="3">
    <source>
        <dbReference type="ARBA" id="ARBA00023143"/>
    </source>
</evidence>
<accession>A0A4R7BWS1</accession>
<comment type="caution">
    <text evidence="5">The sequence shown here is derived from an EMBL/GenBank/DDBJ whole genome shotgun (WGS) entry which is preliminary data.</text>
</comment>
<evidence type="ECO:0000256" key="2">
    <source>
        <dbReference type="ARBA" id="ARBA00009272"/>
    </source>
</evidence>
<evidence type="ECO:0000313" key="6">
    <source>
        <dbReference type="Proteomes" id="UP000295122"/>
    </source>
</evidence>
<dbReference type="GO" id="GO:0003774">
    <property type="term" value="F:cytoskeletal motor activity"/>
    <property type="evidence" value="ECO:0007669"/>
    <property type="project" value="InterPro"/>
</dbReference>
<dbReference type="EMBL" id="SNZR01000013">
    <property type="protein sequence ID" value="TDR89632.1"/>
    <property type="molecule type" value="Genomic_DNA"/>
</dbReference>
<keyword evidence="5" id="KW-0282">Flagellum</keyword>
<comment type="subcellular location">
    <subcellularLocation>
        <location evidence="1 4">Bacterial flagellum basal body</location>
    </subcellularLocation>
</comment>
<dbReference type="GO" id="GO:0005198">
    <property type="term" value="F:structural molecule activity"/>
    <property type="evidence" value="ECO:0007669"/>
    <property type="project" value="InterPro"/>
</dbReference>
<dbReference type="HAMAP" id="MF_00724">
    <property type="entry name" value="FliE"/>
    <property type="match status" value="1"/>
</dbReference>